<proteinExistence type="predicted"/>
<gene>
    <name evidence="2" type="ORF">N1851_008204</name>
</gene>
<sequence length="424" mass="47753">MAEPDENPVEGMREQAARLRAARSGKVSHLTRRMNIVNNLLFGRENLDEVKGNMRKFEEVFDDFNRTQHFYASLLDEDARKEDDENWWGPRSQWISRIENPTNPILGEVTSSTIQVEEPPVELIEHDSNELDADINAEIDNTDAQTVASHRSSTSSTSLRVNAEAERLALITKASKLKEKHAIEEQEAMLRKRRETLELDAEIEATTVKIKYLKDAEMNLSNPLQPDTVVSNPVKSVEMPVLGAEAAEVTSDTLTATHVQLEERMDSLLHPRERAAPSVRPKTGAQAQFINLVLDRQPSRPIFQHRANSDIRPQPLYTSSHSFPSALHPPSHSFTSHSYPSANPSGNSQSHSRSDQATRSSVPQWQIPTSTASQLQSQENDSRHTIKVLENQNQLTRMLVKRQLLSSLPQGNIPPFDGQVLEYK</sequence>
<organism evidence="2 3">
    <name type="scientific">Merluccius polli</name>
    <name type="common">Benguela hake</name>
    <name type="synonym">Merluccius cadenati</name>
    <dbReference type="NCBI Taxonomy" id="89951"/>
    <lineage>
        <taxon>Eukaryota</taxon>
        <taxon>Metazoa</taxon>
        <taxon>Chordata</taxon>
        <taxon>Craniata</taxon>
        <taxon>Vertebrata</taxon>
        <taxon>Euteleostomi</taxon>
        <taxon>Actinopterygii</taxon>
        <taxon>Neopterygii</taxon>
        <taxon>Teleostei</taxon>
        <taxon>Neoteleostei</taxon>
        <taxon>Acanthomorphata</taxon>
        <taxon>Zeiogadaria</taxon>
        <taxon>Gadariae</taxon>
        <taxon>Gadiformes</taxon>
        <taxon>Gadoidei</taxon>
        <taxon>Merlucciidae</taxon>
        <taxon>Merluccius</taxon>
    </lineage>
</organism>
<protein>
    <submittedName>
        <fullName evidence="2">Uncharacterized protein</fullName>
    </submittedName>
</protein>
<name>A0AA47N2Z0_MERPO</name>
<dbReference type="EMBL" id="JAOPHQ010001447">
    <property type="protein sequence ID" value="KAK0150692.1"/>
    <property type="molecule type" value="Genomic_DNA"/>
</dbReference>
<accession>A0AA47N2Z0</accession>
<comment type="caution">
    <text evidence="2">The sequence shown here is derived from an EMBL/GenBank/DDBJ whole genome shotgun (WGS) entry which is preliminary data.</text>
</comment>
<evidence type="ECO:0000313" key="2">
    <source>
        <dbReference type="EMBL" id="KAK0150692.1"/>
    </source>
</evidence>
<reference evidence="2" key="1">
    <citation type="journal article" date="2023" name="Front. Mar. Sci.">
        <title>A new Merluccius polli reference genome to investigate the effects of global change in West African waters.</title>
        <authorList>
            <person name="Mateo J.L."/>
            <person name="Blanco-Fernandez C."/>
            <person name="Garcia-Vazquez E."/>
            <person name="Machado-Schiaffino G."/>
        </authorList>
    </citation>
    <scope>NUCLEOTIDE SEQUENCE</scope>
    <source>
        <strain evidence="2">C29</strain>
        <tissue evidence="2">Fin</tissue>
    </source>
</reference>
<feature type="region of interest" description="Disordered" evidence="1">
    <location>
        <begin position="308"/>
        <end position="381"/>
    </location>
</feature>
<dbReference type="Proteomes" id="UP001174136">
    <property type="component" value="Unassembled WGS sequence"/>
</dbReference>
<dbReference type="PANTHER" id="PTHR47331">
    <property type="entry name" value="PHD-TYPE DOMAIN-CONTAINING PROTEIN"/>
    <property type="match status" value="1"/>
</dbReference>
<evidence type="ECO:0000256" key="1">
    <source>
        <dbReference type="SAM" id="MobiDB-lite"/>
    </source>
</evidence>
<dbReference type="PANTHER" id="PTHR47331:SF4">
    <property type="entry name" value="PEPTIDASE S1 DOMAIN-CONTAINING PROTEIN"/>
    <property type="match status" value="1"/>
</dbReference>
<dbReference type="AlphaFoldDB" id="A0AA47N2Z0"/>
<evidence type="ECO:0000313" key="3">
    <source>
        <dbReference type="Proteomes" id="UP001174136"/>
    </source>
</evidence>
<keyword evidence="3" id="KW-1185">Reference proteome</keyword>
<feature type="compositionally biased region" description="Polar residues" evidence="1">
    <location>
        <begin position="332"/>
        <end position="379"/>
    </location>
</feature>